<comment type="caution">
    <text evidence="3">The sequence shown here is derived from an EMBL/GenBank/DDBJ whole genome shotgun (WGS) entry which is preliminary data.</text>
</comment>
<dbReference type="PANTHER" id="PTHR43798">
    <property type="entry name" value="MONOACYLGLYCEROL LIPASE"/>
    <property type="match status" value="1"/>
</dbReference>
<dbReference type="InterPro" id="IPR000073">
    <property type="entry name" value="AB_hydrolase_1"/>
</dbReference>
<dbReference type="InterPro" id="IPR050266">
    <property type="entry name" value="AB_hydrolase_sf"/>
</dbReference>
<dbReference type="RefSeq" id="WP_258217017.1">
    <property type="nucleotide sequence ID" value="NZ_JANQBD010000028.1"/>
</dbReference>
<dbReference type="Proteomes" id="UP001300012">
    <property type="component" value="Unassembled WGS sequence"/>
</dbReference>
<evidence type="ECO:0000313" key="3">
    <source>
        <dbReference type="EMBL" id="MCR8635468.1"/>
    </source>
</evidence>
<dbReference type="Gene3D" id="3.40.50.1820">
    <property type="entry name" value="alpha/beta hydrolase"/>
    <property type="match status" value="1"/>
</dbReference>
<sequence length="329" mass="38020">MPMVELNGTQIHYQTEGNGVPIVCIHPPMISSNCFTYLRQQLADTFQIITFDIRGHGASEPSERKVTYPLIVGDIRQLLDALHLPSAYLCGYSTGGSVALQAMLTYPDRFLGGILLSSMPEMSDWYNRAWIWAAIQVSRLKGKHLMAAVMSAGNADKMQTFQRLYRQAIQGHIRNSQQYFEYSLSFNCTKRLHEIDSPIQLIYGQKDRRFHRYAHMLKRNLAQSTLQFIANANHQLPIKNGVELSGMIRSWIELAEDERWRESKHRQVLTHEHVNDNELESQYDLENEYGNHNEQIAHFADKEFTKALEAQIAELSEQQPDQHEKHEDY</sequence>
<dbReference type="GO" id="GO:0016787">
    <property type="term" value="F:hydrolase activity"/>
    <property type="evidence" value="ECO:0007669"/>
    <property type="project" value="UniProtKB-KW"/>
</dbReference>
<dbReference type="EMBL" id="JANQBD010000028">
    <property type="protein sequence ID" value="MCR8635468.1"/>
    <property type="molecule type" value="Genomic_DNA"/>
</dbReference>
<accession>A0ABT1YQM1</accession>
<dbReference type="Pfam" id="PF00561">
    <property type="entry name" value="Abhydrolase_1"/>
    <property type="match status" value="1"/>
</dbReference>
<feature type="domain" description="AB hydrolase-1" evidence="2">
    <location>
        <begin position="23"/>
        <end position="235"/>
    </location>
</feature>
<protein>
    <submittedName>
        <fullName evidence="3">Alpha/beta hydrolase</fullName>
    </submittedName>
</protein>
<dbReference type="SUPFAM" id="SSF53474">
    <property type="entry name" value="alpha/beta-Hydrolases"/>
    <property type="match status" value="1"/>
</dbReference>
<reference evidence="3 4" key="1">
    <citation type="submission" date="2022-08" db="EMBL/GenBank/DDBJ databases">
        <title>Paenibacillus endoradicis sp. nov., Paenibacillus radicibacter sp. nov and Paenibacillus pararadicis sp. nov., three cold-adapted plant growth-promoting bacteria isolated from root of Larix gmelinii in Great Khingan.</title>
        <authorList>
            <person name="Xue H."/>
        </authorList>
    </citation>
    <scope>NUCLEOTIDE SEQUENCE [LARGE SCALE GENOMIC DNA]</scope>
    <source>
        <strain evidence="3 4">N5-1-1-5</strain>
    </source>
</reference>
<keyword evidence="1 3" id="KW-0378">Hydrolase</keyword>
<gene>
    <name evidence="3" type="ORF">NV381_30115</name>
</gene>
<dbReference type="PANTHER" id="PTHR43798:SF31">
    <property type="entry name" value="AB HYDROLASE SUPERFAMILY PROTEIN YCLE"/>
    <property type="match status" value="1"/>
</dbReference>
<evidence type="ECO:0000313" key="4">
    <source>
        <dbReference type="Proteomes" id="UP001300012"/>
    </source>
</evidence>
<dbReference type="PRINTS" id="PR00111">
    <property type="entry name" value="ABHYDROLASE"/>
</dbReference>
<organism evidence="3 4">
    <name type="scientific">Paenibacillus radicis</name>
    <name type="common">ex Xue et al. 2023</name>
    <dbReference type="NCBI Taxonomy" id="2972489"/>
    <lineage>
        <taxon>Bacteria</taxon>
        <taxon>Bacillati</taxon>
        <taxon>Bacillota</taxon>
        <taxon>Bacilli</taxon>
        <taxon>Bacillales</taxon>
        <taxon>Paenibacillaceae</taxon>
        <taxon>Paenibacillus</taxon>
    </lineage>
</organism>
<dbReference type="InterPro" id="IPR029058">
    <property type="entry name" value="AB_hydrolase_fold"/>
</dbReference>
<keyword evidence="4" id="KW-1185">Reference proteome</keyword>
<name>A0ABT1YQM1_9BACL</name>
<evidence type="ECO:0000259" key="2">
    <source>
        <dbReference type="Pfam" id="PF00561"/>
    </source>
</evidence>
<proteinExistence type="predicted"/>
<evidence type="ECO:0000256" key="1">
    <source>
        <dbReference type="ARBA" id="ARBA00022801"/>
    </source>
</evidence>